<keyword evidence="4" id="KW-0456">Lyase</keyword>
<reference evidence="6 7" key="1">
    <citation type="journal article" date="2013" name="Appl. Microbiol. Biotechnol.">
        <title>Glycerol assimilation and production of 1,3-propanediol by Citrobacter amalonaticus Y19.</title>
        <authorList>
            <person name="Ainala S.K."/>
            <person name="Ashok S."/>
            <person name="Ko Y."/>
            <person name="Park S."/>
        </authorList>
    </citation>
    <scope>NUCLEOTIDE SEQUENCE [LARGE SCALE GENOMIC DNA]</scope>
    <source>
        <strain evidence="6 7">Y19</strain>
    </source>
</reference>
<comment type="subunit">
    <text evidence="3">Homotrimer.</text>
</comment>
<organism evidence="6 7">
    <name type="scientific">Citrobacter amalonaticus Y19</name>
    <dbReference type="NCBI Taxonomy" id="1261127"/>
    <lineage>
        <taxon>Bacteria</taxon>
        <taxon>Pseudomonadati</taxon>
        <taxon>Pseudomonadota</taxon>
        <taxon>Gammaproteobacteria</taxon>
        <taxon>Enterobacterales</taxon>
        <taxon>Enterobacteriaceae</taxon>
        <taxon>Citrobacter</taxon>
    </lineage>
</organism>
<accession>A0A0F6TUH1</accession>
<dbReference type="RefSeq" id="WP_046478877.1">
    <property type="nucleotide sequence ID" value="NZ_CP011132.1"/>
</dbReference>
<dbReference type="InterPro" id="IPR000887">
    <property type="entry name" value="Aldlse_KDPG_KHG"/>
</dbReference>
<dbReference type="CDD" id="cd00452">
    <property type="entry name" value="KDPG_aldolase"/>
    <property type="match status" value="1"/>
</dbReference>
<dbReference type="AlphaFoldDB" id="A0A0F6TUH1"/>
<sequence length="215" mass="23264">MIKHRVIHAIEQTGLIAIVRGIEPESVLPLAEALYAGGVEVIEVTCNSTRYLESITALKTEMGDKMKVGAGTVINPVMAQLVIDAGADFVLSPDFNPDVVSMVHEKQRLMIPAVMTPSEILQACRLGVDLLKLFPANSLGIDYLKEIQGPLDNLALIPVGGITLENTASFAQAGAFAVGVGSALTNKQWVKDGEWEKITHQAEAFIRAFRDNKQR</sequence>
<dbReference type="InterPro" id="IPR013785">
    <property type="entry name" value="Aldolase_TIM"/>
</dbReference>
<evidence type="ECO:0000256" key="2">
    <source>
        <dbReference type="ARBA" id="ARBA00006906"/>
    </source>
</evidence>
<evidence type="ECO:0000313" key="7">
    <source>
        <dbReference type="Proteomes" id="UP000034085"/>
    </source>
</evidence>
<dbReference type="PANTHER" id="PTHR30246">
    <property type="entry name" value="2-KETO-3-DEOXY-6-PHOSPHOGLUCONATE ALDOLASE"/>
    <property type="match status" value="1"/>
</dbReference>
<dbReference type="Gene3D" id="3.20.20.70">
    <property type="entry name" value="Aldolase class I"/>
    <property type="match status" value="1"/>
</dbReference>
<evidence type="ECO:0000256" key="1">
    <source>
        <dbReference type="ARBA" id="ARBA00004761"/>
    </source>
</evidence>
<evidence type="ECO:0000313" key="6">
    <source>
        <dbReference type="EMBL" id="AKE58536.1"/>
    </source>
</evidence>
<dbReference type="KEGG" id="cama:F384_04935"/>
<dbReference type="HOGENOM" id="CLU_077795_2_1_6"/>
<evidence type="ECO:0000256" key="5">
    <source>
        <dbReference type="ARBA" id="ARBA00023277"/>
    </source>
</evidence>
<comment type="pathway">
    <text evidence="1">Carbohydrate acid metabolism.</text>
</comment>
<proteinExistence type="inferred from homology"/>
<gene>
    <name evidence="6" type="ORF">F384_04935</name>
</gene>
<evidence type="ECO:0000256" key="3">
    <source>
        <dbReference type="ARBA" id="ARBA00011233"/>
    </source>
</evidence>
<dbReference type="EMBL" id="CP011132">
    <property type="protein sequence ID" value="AKE58536.1"/>
    <property type="molecule type" value="Genomic_DNA"/>
</dbReference>
<dbReference type="PROSITE" id="PS00160">
    <property type="entry name" value="ALDOLASE_KDPG_KHG_2"/>
    <property type="match status" value="1"/>
</dbReference>
<dbReference type="SUPFAM" id="SSF51569">
    <property type="entry name" value="Aldolase"/>
    <property type="match status" value="1"/>
</dbReference>
<dbReference type="InterPro" id="IPR031338">
    <property type="entry name" value="KDPG/KHG_AS_2"/>
</dbReference>
<comment type="similarity">
    <text evidence="2">Belongs to the KHG/KDPG aldolase family.</text>
</comment>
<evidence type="ECO:0000256" key="4">
    <source>
        <dbReference type="ARBA" id="ARBA00023239"/>
    </source>
</evidence>
<dbReference type="NCBIfam" id="TIGR01182">
    <property type="entry name" value="eda"/>
    <property type="match status" value="1"/>
</dbReference>
<dbReference type="GO" id="GO:0016829">
    <property type="term" value="F:lyase activity"/>
    <property type="evidence" value="ECO:0007669"/>
    <property type="project" value="UniProtKB-KW"/>
</dbReference>
<dbReference type="Pfam" id="PF01081">
    <property type="entry name" value="Aldolase"/>
    <property type="match status" value="1"/>
</dbReference>
<protein>
    <submittedName>
        <fullName evidence="6">2-dehydro-3-deoxyphosphogluconate aldolase</fullName>
    </submittedName>
</protein>
<dbReference type="OrthoDB" id="8590323at2"/>
<dbReference type="Proteomes" id="UP000034085">
    <property type="component" value="Chromosome"/>
</dbReference>
<name>A0A0F6TUH1_CITAM</name>
<dbReference type="PANTHER" id="PTHR30246:SF1">
    <property type="entry name" value="2-DEHYDRO-3-DEOXY-6-PHOSPHOGALACTONATE ALDOLASE-RELATED"/>
    <property type="match status" value="1"/>
</dbReference>
<dbReference type="PATRIC" id="fig|1261127.3.peg.1008"/>
<keyword evidence="5" id="KW-0119">Carbohydrate metabolism</keyword>